<dbReference type="RefSeq" id="WP_004034871.1">
    <property type="nucleotide sequence ID" value="NZ_DS996911.1"/>
</dbReference>
<reference evidence="2 3" key="1">
    <citation type="submission" date="2008-10" db="EMBL/GenBank/DDBJ databases">
        <authorList>
            <person name="Fulton L."/>
            <person name="Clifton S."/>
            <person name="Fulton B."/>
            <person name="Xu J."/>
            <person name="Minx P."/>
            <person name="Pepin K.H."/>
            <person name="Johnson M."/>
            <person name="Bhonagiri V."/>
            <person name="Nash W.E."/>
            <person name="Mardis E.R."/>
            <person name="Wilson R.K."/>
        </authorList>
    </citation>
    <scope>NUCLEOTIDE SEQUENCE [LARGE SCALE GENOMIC DNA]</scope>
    <source>
        <strain evidence="2 3">DSM 2375</strain>
    </source>
</reference>
<dbReference type="InterPro" id="IPR036866">
    <property type="entry name" value="RibonucZ/Hydroxyglut_hydro"/>
</dbReference>
<dbReference type="PANTHER" id="PTHR43717">
    <property type="entry name" value="ANAEROBIC NITRIC OXIDE REDUCTASE FLAVORUBREDOXIN"/>
    <property type="match status" value="1"/>
</dbReference>
<dbReference type="InterPro" id="IPR001279">
    <property type="entry name" value="Metallo-B-lactamas"/>
</dbReference>
<reference evidence="2 3" key="2">
    <citation type="submission" date="2008-11" db="EMBL/GenBank/DDBJ databases">
        <title>Draft genome sequence of Methanobrevibacter smithii (DSM 2375).</title>
        <authorList>
            <person name="Sudarsanam P."/>
            <person name="Ley R."/>
            <person name="Guruge J."/>
            <person name="Turnbaugh P.J."/>
            <person name="Mahowald M."/>
            <person name="Liep D."/>
            <person name="Gordon J."/>
        </authorList>
    </citation>
    <scope>NUCLEOTIDE SEQUENCE [LARGE SCALE GENOMIC DNA]</scope>
    <source>
        <strain evidence="2 3">DSM 2375</strain>
    </source>
</reference>
<dbReference type="EMBL" id="ABYW01000001">
    <property type="protein sequence ID" value="EEE41276.1"/>
    <property type="molecule type" value="Genomic_DNA"/>
</dbReference>
<dbReference type="SUPFAM" id="SSF52218">
    <property type="entry name" value="Flavoproteins"/>
    <property type="match status" value="1"/>
</dbReference>
<dbReference type="GO" id="GO:0046872">
    <property type="term" value="F:metal ion binding"/>
    <property type="evidence" value="ECO:0007669"/>
    <property type="project" value="InterPro"/>
</dbReference>
<evidence type="ECO:0000313" key="2">
    <source>
        <dbReference type="EMBL" id="EEE41276.1"/>
    </source>
</evidence>
<dbReference type="PATRIC" id="fig|483214.13.peg.150"/>
<sequence>MKADATKITDGVYWVGVLDWDLRDYHGYSLDGTTYNCYLVFGEDKVALIDNVYPGTSAQLWGRVKDAFQQEGREFKIDVIIQNHIENDHSGSLPEFVKKFPDVEVYCSQMAVNGLKNHLPSLKDYDFNVVGTGDSLDLGGKTLAFVNAPMLHWPDSMFTLLVEDGILFSNDAFGQHICFSERFSDEVEETILLNNAQKFYANLVVNSSLMYNNKMKELADLDLVSKVKMIAPSHGQIFKDPSLIINKYNEWANGVCKDKVTLIYDTMHHSTQKMAASIAEGIMSEGFEVKMYFLHEDDRSDVVTDVLDSKAICLGAPTIMNKAYPSVGDIIYYLDALNFKATGYTKKAVVFGSKGWGGGANKKMSAELEAAGFDVVDQFDTIFIPDDDVLDQCYDLGKKLAQSLKDELIFFYLSLYFFFKKIRMKVFINFQNLILF</sequence>
<gene>
    <name evidence="2" type="ORF">METSMIALI_00158</name>
</gene>
<dbReference type="Gene3D" id="3.40.50.360">
    <property type="match status" value="1"/>
</dbReference>
<evidence type="ECO:0000259" key="1">
    <source>
        <dbReference type="PROSITE" id="PS50902"/>
    </source>
</evidence>
<dbReference type="Pfam" id="PF19583">
    <property type="entry name" value="ODP"/>
    <property type="match status" value="1"/>
</dbReference>
<dbReference type="AlphaFoldDB" id="B9ACT6"/>
<dbReference type="InterPro" id="IPR045761">
    <property type="entry name" value="ODP_dom"/>
</dbReference>
<dbReference type="PIRSF" id="PIRSF005243">
    <property type="entry name" value="ROO"/>
    <property type="match status" value="1"/>
</dbReference>
<dbReference type="Gene3D" id="3.60.15.10">
    <property type="entry name" value="Ribonuclease Z/Hydroxyacylglutathione hydrolase-like"/>
    <property type="match status" value="1"/>
</dbReference>
<dbReference type="GO" id="GO:0016491">
    <property type="term" value="F:oxidoreductase activity"/>
    <property type="evidence" value="ECO:0007669"/>
    <property type="project" value="InterPro"/>
</dbReference>
<dbReference type="CDD" id="cd07709">
    <property type="entry name" value="flavodiiron_proteins_MBL-fold"/>
    <property type="match status" value="1"/>
</dbReference>
<dbReference type="InterPro" id="IPR008254">
    <property type="entry name" value="Flavodoxin/NO_synth"/>
</dbReference>
<feature type="domain" description="Flavodoxin-like" evidence="1">
    <location>
        <begin position="260"/>
        <end position="401"/>
    </location>
</feature>
<dbReference type="PROSITE" id="PS50902">
    <property type="entry name" value="FLAVODOXIN_LIKE"/>
    <property type="match status" value="1"/>
</dbReference>
<dbReference type="InterPro" id="IPR029039">
    <property type="entry name" value="Flavoprotein-like_sf"/>
</dbReference>
<dbReference type="Pfam" id="PF00258">
    <property type="entry name" value="Flavodoxin_1"/>
    <property type="match status" value="1"/>
</dbReference>
<dbReference type="GO" id="GO:0010181">
    <property type="term" value="F:FMN binding"/>
    <property type="evidence" value="ECO:0007669"/>
    <property type="project" value="InterPro"/>
</dbReference>
<accession>B9ACT6</accession>
<organism evidence="2 3">
    <name type="scientific">Methanobrevibacter smithii DSM 2375</name>
    <dbReference type="NCBI Taxonomy" id="483214"/>
    <lineage>
        <taxon>Archaea</taxon>
        <taxon>Methanobacteriati</taxon>
        <taxon>Methanobacteriota</taxon>
        <taxon>Methanomada group</taxon>
        <taxon>Methanobacteria</taxon>
        <taxon>Methanobacteriales</taxon>
        <taxon>Methanobacteriaceae</taxon>
        <taxon>Methanobrevibacter</taxon>
    </lineage>
</organism>
<proteinExistence type="predicted"/>
<dbReference type="SUPFAM" id="SSF56281">
    <property type="entry name" value="Metallo-hydrolase/oxidoreductase"/>
    <property type="match status" value="1"/>
</dbReference>
<dbReference type="HOGENOM" id="CLU_017490_0_0_2"/>
<dbReference type="PANTHER" id="PTHR43717:SF1">
    <property type="entry name" value="ANAEROBIC NITRIC OXIDE REDUCTASE FLAVORUBREDOXIN"/>
    <property type="match status" value="1"/>
</dbReference>
<evidence type="ECO:0000313" key="3">
    <source>
        <dbReference type="Proteomes" id="UP000003489"/>
    </source>
</evidence>
<protein>
    <submittedName>
        <fullName evidence="2">Metallo-beta-lactamase domain protein</fullName>
    </submittedName>
</protein>
<name>B9ACT6_METSM</name>
<dbReference type="InterPro" id="IPR016440">
    <property type="entry name" value="Rubredoxin-O_OxRdtase"/>
</dbReference>
<dbReference type="SMART" id="SM00849">
    <property type="entry name" value="Lactamase_B"/>
    <property type="match status" value="1"/>
</dbReference>
<dbReference type="GO" id="GO:0009055">
    <property type="term" value="F:electron transfer activity"/>
    <property type="evidence" value="ECO:0007669"/>
    <property type="project" value="InterPro"/>
</dbReference>
<dbReference type="Proteomes" id="UP000003489">
    <property type="component" value="Unassembled WGS sequence"/>
</dbReference>
<comment type="caution">
    <text evidence="2">The sequence shown here is derived from an EMBL/GenBank/DDBJ whole genome shotgun (WGS) entry which is preliminary data.</text>
</comment>